<gene>
    <name evidence="2" type="ORF">P168DRAFT_122853</name>
</gene>
<keyword evidence="3" id="KW-1185">Reference proteome</keyword>
<evidence type="ECO:0000313" key="2">
    <source>
        <dbReference type="EMBL" id="PKY05401.1"/>
    </source>
</evidence>
<feature type="signal peptide" evidence="1">
    <location>
        <begin position="1"/>
        <end position="16"/>
    </location>
</feature>
<comment type="caution">
    <text evidence="2">The sequence shown here is derived from an EMBL/GenBank/DDBJ whole genome shotgun (WGS) entry which is preliminary data.</text>
</comment>
<evidence type="ECO:0000256" key="1">
    <source>
        <dbReference type="SAM" id="SignalP"/>
    </source>
</evidence>
<keyword evidence="1" id="KW-0732">Signal</keyword>
<dbReference type="RefSeq" id="XP_024693995.1">
    <property type="nucleotide sequence ID" value="XM_024832631.1"/>
</dbReference>
<dbReference type="VEuPathDB" id="FungiDB:P168DRAFT_122853"/>
<name>A0A2I1D696_ASPC2</name>
<dbReference type="AlphaFoldDB" id="A0A2I1D696"/>
<evidence type="ECO:0000313" key="3">
    <source>
        <dbReference type="Proteomes" id="UP000234254"/>
    </source>
</evidence>
<dbReference type="EMBL" id="MSFM01000004">
    <property type="protein sequence ID" value="PKY05401.1"/>
    <property type="molecule type" value="Genomic_DNA"/>
</dbReference>
<protein>
    <submittedName>
        <fullName evidence="2">Uncharacterized protein</fullName>
    </submittedName>
</protein>
<reference evidence="2" key="1">
    <citation type="submission" date="2016-12" db="EMBL/GenBank/DDBJ databases">
        <title>The genomes of Aspergillus section Nigri reveals drivers in fungal speciation.</title>
        <authorList>
            <consortium name="DOE Joint Genome Institute"/>
            <person name="Vesth T.C."/>
            <person name="Nybo J."/>
            <person name="Theobald S."/>
            <person name="Brandl J."/>
            <person name="Frisvad J.C."/>
            <person name="Nielsen K.F."/>
            <person name="Lyhne E.K."/>
            <person name="Kogle M.E."/>
            <person name="Kuo A."/>
            <person name="Riley R."/>
            <person name="Clum A."/>
            <person name="Nolan M."/>
            <person name="Lipzen A."/>
            <person name="Salamov A."/>
            <person name="Henrissat B."/>
            <person name="Wiebenga A."/>
            <person name="De vries R.P."/>
            <person name="Grigoriev I.V."/>
            <person name="Mortensen U.H."/>
            <person name="Andersen M.R."/>
            <person name="Baker S.E."/>
        </authorList>
    </citation>
    <scope>NUCLEOTIDE SEQUENCE</scope>
    <source>
        <strain evidence="2">IBT 28561</strain>
    </source>
</reference>
<organism evidence="2 3">
    <name type="scientific">Aspergillus campestris (strain IBT 28561)</name>
    <dbReference type="NCBI Taxonomy" id="1392248"/>
    <lineage>
        <taxon>Eukaryota</taxon>
        <taxon>Fungi</taxon>
        <taxon>Dikarya</taxon>
        <taxon>Ascomycota</taxon>
        <taxon>Pezizomycotina</taxon>
        <taxon>Eurotiomycetes</taxon>
        <taxon>Eurotiomycetidae</taxon>
        <taxon>Eurotiales</taxon>
        <taxon>Aspergillaceae</taxon>
        <taxon>Aspergillus</taxon>
        <taxon>Aspergillus subgen. Circumdati</taxon>
    </lineage>
</organism>
<dbReference type="GeneID" id="36540153"/>
<proteinExistence type="predicted"/>
<feature type="chain" id="PRO_5014193426" evidence="1">
    <location>
        <begin position="17"/>
        <end position="158"/>
    </location>
</feature>
<sequence>MFLPTLLPFLILLAFAYSPTSQLQLSLSSLHLQRSSTTCFVVLTILKTHLSSPHSHHINHIMRIRYTPVPSSSGFPPHTPWIDHEYPYIISNLYQTINRTKRVTIHLSIHPSIYLSIYLSTQYSIASSPTKLPSYQLTKKDMHKCLHTHIHTYIRTLP</sequence>
<accession>A0A2I1D696</accession>
<dbReference type="Proteomes" id="UP000234254">
    <property type="component" value="Unassembled WGS sequence"/>
</dbReference>